<organism evidence="1 2">
    <name type="scientific">Desulfamplus magnetovallimortis</name>
    <dbReference type="NCBI Taxonomy" id="1246637"/>
    <lineage>
        <taxon>Bacteria</taxon>
        <taxon>Pseudomonadati</taxon>
        <taxon>Thermodesulfobacteriota</taxon>
        <taxon>Desulfobacteria</taxon>
        <taxon>Desulfobacterales</taxon>
        <taxon>Desulfobacteraceae</taxon>
        <taxon>Desulfamplus</taxon>
    </lineage>
</organism>
<dbReference type="STRING" id="1246637.MTBBW1_530020"/>
<gene>
    <name evidence="1" type="ORF">MTBBW1_530020</name>
</gene>
<proteinExistence type="predicted"/>
<reference evidence="1 2" key="1">
    <citation type="submission" date="2017-03" db="EMBL/GenBank/DDBJ databases">
        <authorList>
            <person name="Afonso C.L."/>
            <person name="Miller P.J."/>
            <person name="Scott M.A."/>
            <person name="Spackman E."/>
            <person name="Goraichik I."/>
            <person name="Dimitrov K.M."/>
            <person name="Suarez D.L."/>
            <person name="Swayne D.E."/>
        </authorList>
    </citation>
    <scope>NUCLEOTIDE SEQUENCE [LARGE SCALE GENOMIC DNA]</scope>
    <source>
        <strain evidence="1">PRJEB14757</strain>
    </source>
</reference>
<dbReference type="Proteomes" id="UP000191931">
    <property type="component" value="Unassembled WGS sequence"/>
</dbReference>
<dbReference type="CDD" id="cd09739">
    <property type="entry name" value="Cas6_I-F"/>
    <property type="match status" value="1"/>
</dbReference>
<protein>
    <submittedName>
        <fullName evidence="1">CRISPR-associated protein, Csy4 family</fullName>
    </submittedName>
</protein>
<dbReference type="Pfam" id="PF09618">
    <property type="entry name" value="Cas_Csy4"/>
    <property type="match status" value="1"/>
</dbReference>
<dbReference type="GO" id="GO:0004519">
    <property type="term" value="F:endonuclease activity"/>
    <property type="evidence" value="ECO:0007669"/>
    <property type="project" value="InterPro"/>
</dbReference>
<name>A0A1W1HHW6_9BACT</name>
<dbReference type="InterPro" id="IPR042564">
    <property type="entry name" value="CRISPR-Cas6/Csy4_sf"/>
</dbReference>
<dbReference type="RefSeq" id="WP_080801360.1">
    <property type="nucleotide sequence ID" value="NZ_LT828542.1"/>
</dbReference>
<dbReference type="Gene3D" id="3.30.70.2540">
    <property type="entry name" value="CRISPR-associated endoribonuclease Cas6/Csy4"/>
    <property type="match status" value="1"/>
</dbReference>
<dbReference type="EMBL" id="FWEV01000296">
    <property type="protein sequence ID" value="SLM32015.1"/>
    <property type="molecule type" value="Genomic_DNA"/>
</dbReference>
<evidence type="ECO:0000313" key="1">
    <source>
        <dbReference type="EMBL" id="SLM32015.1"/>
    </source>
</evidence>
<dbReference type="OrthoDB" id="259831at2"/>
<dbReference type="GO" id="GO:0043571">
    <property type="term" value="P:maintenance of CRISPR repeat elements"/>
    <property type="evidence" value="ECO:0007669"/>
    <property type="project" value="InterPro"/>
</dbReference>
<dbReference type="NCBIfam" id="TIGR02563">
    <property type="entry name" value="cas_Csy4"/>
    <property type="match status" value="1"/>
</dbReference>
<sequence>MDFYIEIKLLPDPEFKETILMNILFSKLHLALTENGHGEIGISFPFFEKTLGDTIRIHGSSSALERIQIINWLQGLQDYINMSDILRVPALTNFRIVKRIQTKSSIERLYRRSIKKGWITSEEAEKRIREQKVQRLKSPYVQIKSLSTGQYFPLFINHGEILKSSVRGEFSAYGLSVANATIPWF</sequence>
<evidence type="ECO:0000313" key="2">
    <source>
        <dbReference type="Proteomes" id="UP000191931"/>
    </source>
</evidence>
<keyword evidence="2" id="KW-1185">Reference proteome</keyword>
<dbReference type="InterPro" id="IPR013396">
    <property type="entry name" value="CRISPR-assoc_prot_Csy4"/>
</dbReference>
<dbReference type="AlphaFoldDB" id="A0A1W1HHW6"/>
<accession>A0A1W1HHW6</accession>